<reference evidence="2" key="3">
    <citation type="submission" date="2025-09" db="UniProtKB">
        <authorList>
            <consortium name="Ensembl"/>
        </authorList>
    </citation>
    <scope>IDENTIFICATION</scope>
    <source>
        <strain evidence="2">Brown Norway</strain>
    </source>
</reference>
<feature type="compositionally biased region" description="Acidic residues" evidence="1">
    <location>
        <begin position="514"/>
        <end position="528"/>
    </location>
</feature>
<evidence type="ECO:0000313" key="2">
    <source>
        <dbReference type="Ensembl" id="ENSRNOP00000104983.1"/>
    </source>
</evidence>
<feature type="region of interest" description="Disordered" evidence="1">
    <location>
        <begin position="367"/>
        <end position="388"/>
    </location>
</feature>
<feature type="region of interest" description="Disordered" evidence="1">
    <location>
        <begin position="1"/>
        <end position="66"/>
    </location>
</feature>
<feature type="compositionally biased region" description="Low complexity" evidence="1">
    <location>
        <begin position="502"/>
        <end position="513"/>
    </location>
</feature>
<accession>A0ABK0LHP7</accession>
<dbReference type="PANTHER" id="PTHR36135">
    <property type="entry name" value="FIBROUS SHEATH CABYR-BINDING PROTEIN"/>
    <property type="match status" value="1"/>
</dbReference>
<dbReference type="Ensembl" id="ENSRNOT00000165206.1">
    <property type="protein sequence ID" value="ENSRNOP00000104983.1"/>
    <property type="gene ID" value="ENSRNOG00000086903.1"/>
</dbReference>
<sequence length="816" mass="88557">MEESDEPEQPISLGRQEYRRRRLPSQPMVDKSQQTEIGEKKKGMAAVQPPAPKATHSIGNIPGGKANYSGKEYESLILSSQLQQTWMKRKQGQEMTDKSFQTDTSVEEKVEVIFMDKALEENSASVGEIAPASPQGVSEVEIPTSRPPSLLIDRAQQTSCTGDWSLISICSKDKVDKEQQTYFSELETTVKSMPGSSLIKSKEETVPIAEDGSLVEIDGSLEIEVLSTEKIPDVVMSFTEGEISGELQAVPDDEATVKAEHFFTEETSIQAPSLAKETSAAETTAKTPKEFVDIQALPADELSSTEPPADIRPPLVKGTLSEEPSDQQYPKGTVVAPSELPVEDLVPLSEEVLEKVQALAIDTILDDSGRAESTTVEEATGEVQPPLSEEITKEVPAEVHLPIATHSKEIVIIIDKEFAIDEDFEDQPPFITEVAEDEATAEVQPPSAEDAPEEVAPSEVLPPPTEQGTVEHMTAEVLSPSTEVGPAEVPPLPTEEWPLPPVTEESPAEVTPPETEEGPIEPAEEGPEDGLLLPTEEIPSEVQPPSLEKVPLEEVVIPQAEEVPLDDLPIEVQPLPAENIAGWVPDEFQAFPVDEYPAREDTVEVQPSSLESAPIEESSVEAQLLAAEADTAEIEETPTEVAPAEDQLLPAEEVVLKVEVATAWSPLSELPPAEEATVEAQLTSVEESLKRTSVDVQPPPLDTLAEESPAVKQPLKTDVVPMPEFPGEEMTAQDPLPPSVKTTVDQDLLKEHQLPEIADISQVKLEYTTFTGDKKSKGTDSVPEDVTGIKDDQISTFKIEGVSVIVTHLLWAPYEN</sequence>
<gene>
    <name evidence="2" type="primary">Fscb</name>
</gene>
<name>A0ABK0LHP7_RAT</name>
<proteinExistence type="predicted"/>
<dbReference type="GeneTree" id="ENSGT00730000111477"/>
<dbReference type="Proteomes" id="UP000002494">
    <property type="component" value="Chromosome 6"/>
</dbReference>
<feature type="compositionally biased region" description="Low complexity" evidence="1">
    <location>
        <begin position="275"/>
        <end position="286"/>
    </location>
</feature>
<organism evidence="2 3">
    <name type="scientific">Rattus norvegicus</name>
    <name type="common">Rat</name>
    <dbReference type="NCBI Taxonomy" id="10116"/>
    <lineage>
        <taxon>Eukaryota</taxon>
        <taxon>Metazoa</taxon>
        <taxon>Chordata</taxon>
        <taxon>Craniata</taxon>
        <taxon>Vertebrata</taxon>
        <taxon>Euteleostomi</taxon>
        <taxon>Mammalia</taxon>
        <taxon>Eutheria</taxon>
        <taxon>Euarchontoglires</taxon>
        <taxon>Glires</taxon>
        <taxon>Rodentia</taxon>
        <taxon>Myomorpha</taxon>
        <taxon>Muroidea</taxon>
        <taxon>Muridae</taxon>
        <taxon>Murinae</taxon>
        <taxon>Rattus</taxon>
    </lineage>
</organism>
<reference evidence="2" key="1">
    <citation type="submission" date="2024-01" db="EMBL/GenBank/DDBJ databases">
        <title>GRCr8: a new rat reference genome assembly contstructed from accurate long reads and long range scaffolding.</title>
        <authorList>
            <person name="Doris P.A."/>
            <person name="Kalbfleisch T."/>
            <person name="Li K."/>
            <person name="Howe K."/>
            <person name="Wood J."/>
        </authorList>
    </citation>
    <scope>NUCLEOTIDE SEQUENCE [LARGE SCALE GENOMIC DNA]</scope>
    <source>
        <strain evidence="2">Brown Norway</strain>
    </source>
</reference>
<feature type="region of interest" description="Disordered" evidence="1">
    <location>
        <begin position="672"/>
        <end position="741"/>
    </location>
</feature>
<feature type="region of interest" description="Disordered" evidence="1">
    <location>
        <begin position="424"/>
        <end position="547"/>
    </location>
</feature>
<evidence type="ECO:0000256" key="1">
    <source>
        <dbReference type="SAM" id="MobiDB-lite"/>
    </source>
</evidence>
<keyword evidence="3" id="KW-1185">Reference proteome</keyword>
<reference evidence="2" key="2">
    <citation type="submission" date="2025-08" db="UniProtKB">
        <authorList>
            <consortium name="Ensembl"/>
        </authorList>
    </citation>
    <scope>IDENTIFICATION</scope>
    <source>
        <strain evidence="2">Brown Norway</strain>
    </source>
</reference>
<dbReference type="PANTHER" id="PTHR36135:SF1">
    <property type="entry name" value="FIBROUS SHEATH CABYR-BINDING PROTEIN"/>
    <property type="match status" value="1"/>
</dbReference>
<feature type="region of interest" description="Disordered" evidence="1">
    <location>
        <begin position="269"/>
        <end position="333"/>
    </location>
</feature>
<evidence type="ECO:0000313" key="3">
    <source>
        <dbReference type="Proteomes" id="UP000002494"/>
    </source>
</evidence>
<dbReference type="InterPro" id="IPR043375">
    <property type="entry name" value="FSCB"/>
</dbReference>
<feature type="compositionally biased region" description="Pro residues" evidence="1">
    <location>
        <begin position="488"/>
        <end position="501"/>
    </location>
</feature>
<protein>
    <submittedName>
        <fullName evidence="2">Fibrous sheath CABYR binding protein</fullName>
    </submittedName>
</protein>